<dbReference type="RefSeq" id="WP_102111364.1">
    <property type="nucleotide sequence ID" value="NZ_BMGN01000003.1"/>
</dbReference>
<dbReference type="OrthoDB" id="7365069at2"/>
<reference evidence="1 2" key="1">
    <citation type="submission" date="2017-12" db="EMBL/GenBank/DDBJ databases">
        <title>Genomes of bacteria within cyanobacterial aggregates.</title>
        <authorList>
            <person name="Cai H."/>
        </authorList>
    </citation>
    <scope>NUCLEOTIDE SEQUENCE [LARGE SCALE GENOMIC DNA]</scope>
    <source>
        <strain evidence="1 2">TH16</strain>
    </source>
</reference>
<dbReference type="EMBL" id="CP025611">
    <property type="protein sequence ID" value="AUN29640.1"/>
    <property type="molecule type" value="Genomic_DNA"/>
</dbReference>
<dbReference type="AlphaFoldDB" id="A0A2K9N922"/>
<evidence type="ECO:0000313" key="2">
    <source>
        <dbReference type="Proteomes" id="UP000234752"/>
    </source>
</evidence>
<dbReference type="KEGG" id="ncb:C0V82_04925"/>
<gene>
    <name evidence="1" type="ORF">C0V82_04925</name>
</gene>
<protein>
    <submittedName>
        <fullName evidence="1">Uncharacterized protein</fullName>
    </submittedName>
</protein>
<sequence>MVDLEITRHARERTTARAIPPLIVEMIVEFGDSCDAGDGARKYALSKEGMRRLRRYAGHAVADEANRFRSRNAYVVAAHGRVVTAAFSSKPIIR</sequence>
<evidence type="ECO:0000313" key="1">
    <source>
        <dbReference type="EMBL" id="AUN29640.1"/>
    </source>
</evidence>
<organism evidence="1 2">
    <name type="scientific">Niveispirillum cyanobacteriorum</name>
    <dbReference type="NCBI Taxonomy" id="1612173"/>
    <lineage>
        <taxon>Bacteria</taxon>
        <taxon>Pseudomonadati</taxon>
        <taxon>Pseudomonadota</taxon>
        <taxon>Alphaproteobacteria</taxon>
        <taxon>Rhodospirillales</taxon>
        <taxon>Azospirillaceae</taxon>
        <taxon>Niveispirillum</taxon>
    </lineage>
</organism>
<dbReference type="Proteomes" id="UP000234752">
    <property type="component" value="Chromosome eg_1"/>
</dbReference>
<proteinExistence type="predicted"/>
<accession>A0A2K9N922</accession>
<keyword evidence="2" id="KW-1185">Reference proteome</keyword>
<name>A0A2K9N922_9PROT</name>